<evidence type="ECO:0000313" key="3">
    <source>
        <dbReference type="Proteomes" id="UP001472677"/>
    </source>
</evidence>
<reference evidence="2 3" key="1">
    <citation type="journal article" date="2024" name="G3 (Bethesda)">
        <title>Genome assembly of Hibiscus sabdariffa L. provides insights into metabolisms of medicinal natural products.</title>
        <authorList>
            <person name="Kim T."/>
        </authorList>
    </citation>
    <scope>NUCLEOTIDE SEQUENCE [LARGE SCALE GENOMIC DNA]</scope>
    <source>
        <strain evidence="2">TK-2024</strain>
        <tissue evidence="2">Old leaves</tissue>
    </source>
</reference>
<accession>A0ABR2GE84</accession>
<dbReference type="Proteomes" id="UP001472677">
    <property type="component" value="Unassembled WGS sequence"/>
</dbReference>
<comment type="caution">
    <text evidence="2">The sequence shown here is derived from an EMBL/GenBank/DDBJ whole genome shotgun (WGS) entry which is preliminary data.</text>
</comment>
<protein>
    <submittedName>
        <fullName evidence="2">Uncharacterized protein</fullName>
    </submittedName>
</protein>
<evidence type="ECO:0000256" key="1">
    <source>
        <dbReference type="SAM" id="MobiDB-lite"/>
    </source>
</evidence>
<proteinExistence type="predicted"/>
<dbReference type="EMBL" id="JBBPBM010000001">
    <property type="protein sequence ID" value="KAK8601213.1"/>
    <property type="molecule type" value="Genomic_DNA"/>
</dbReference>
<gene>
    <name evidence="2" type="ORF">V6N12_051054</name>
</gene>
<name>A0ABR2GE84_9ROSI</name>
<evidence type="ECO:0000313" key="2">
    <source>
        <dbReference type="EMBL" id="KAK8601213.1"/>
    </source>
</evidence>
<feature type="region of interest" description="Disordered" evidence="1">
    <location>
        <begin position="1"/>
        <end position="49"/>
    </location>
</feature>
<keyword evidence="3" id="KW-1185">Reference proteome</keyword>
<sequence>MTLEDVGSGPNGLDAIDGDANSGPNGLDASAGENNYETDGDINGSDWLSGESFLSDDEDEEMVLIKNKDKAVKRKIKSKIILAEDLKHVVFNDVLGEDGLGSANDLREDSEGDSSTKYLESSDVEMIGLAREELSVEINKDCCQKAKKWALEHIRERVVHEFSRLFDYMYVLRSVVPNGNFELMVRNEEATPYGVGPSIPATSVSSQPLAASSRPIPIDPSILKTTYISSQLVIT</sequence>
<organism evidence="2 3">
    <name type="scientific">Hibiscus sabdariffa</name>
    <name type="common">roselle</name>
    <dbReference type="NCBI Taxonomy" id="183260"/>
    <lineage>
        <taxon>Eukaryota</taxon>
        <taxon>Viridiplantae</taxon>
        <taxon>Streptophyta</taxon>
        <taxon>Embryophyta</taxon>
        <taxon>Tracheophyta</taxon>
        <taxon>Spermatophyta</taxon>
        <taxon>Magnoliopsida</taxon>
        <taxon>eudicotyledons</taxon>
        <taxon>Gunneridae</taxon>
        <taxon>Pentapetalae</taxon>
        <taxon>rosids</taxon>
        <taxon>malvids</taxon>
        <taxon>Malvales</taxon>
        <taxon>Malvaceae</taxon>
        <taxon>Malvoideae</taxon>
        <taxon>Hibiscus</taxon>
    </lineage>
</organism>